<name>A0A316U3M4_9BASI</name>
<dbReference type="Proteomes" id="UP000245942">
    <property type="component" value="Unassembled WGS sequence"/>
</dbReference>
<keyword evidence="3" id="KW-1185">Reference proteome</keyword>
<evidence type="ECO:0000313" key="3">
    <source>
        <dbReference type="Proteomes" id="UP000245942"/>
    </source>
</evidence>
<evidence type="ECO:0000256" key="1">
    <source>
        <dbReference type="SAM" id="MobiDB-lite"/>
    </source>
</evidence>
<reference evidence="2 3" key="1">
    <citation type="journal article" date="2018" name="Mol. Biol. Evol.">
        <title>Broad Genomic Sampling Reveals a Smut Pathogenic Ancestry of the Fungal Clade Ustilaginomycotina.</title>
        <authorList>
            <person name="Kijpornyongpan T."/>
            <person name="Mondo S.J."/>
            <person name="Barry K."/>
            <person name="Sandor L."/>
            <person name="Lee J."/>
            <person name="Lipzen A."/>
            <person name="Pangilinan J."/>
            <person name="LaButti K."/>
            <person name="Hainaut M."/>
            <person name="Henrissat B."/>
            <person name="Grigoriev I.V."/>
            <person name="Spatafora J.W."/>
            <person name="Aime M.C."/>
        </authorList>
    </citation>
    <scope>NUCLEOTIDE SEQUENCE [LARGE SCALE GENOMIC DNA]</scope>
    <source>
        <strain evidence="2 3">MCA 4718</strain>
    </source>
</reference>
<dbReference type="GeneID" id="37017094"/>
<protein>
    <submittedName>
        <fullName evidence="2">Uncharacterized protein</fullName>
    </submittedName>
</protein>
<dbReference type="RefSeq" id="XP_025346123.1">
    <property type="nucleotide sequence ID" value="XM_025495360.1"/>
</dbReference>
<proteinExistence type="predicted"/>
<organism evidence="2 3">
    <name type="scientific">Pseudomicrostroma glucosiphilum</name>
    <dbReference type="NCBI Taxonomy" id="1684307"/>
    <lineage>
        <taxon>Eukaryota</taxon>
        <taxon>Fungi</taxon>
        <taxon>Dikarya</taxon>
        <taxon>Basidiomycota</taxon>
        <taxon>Ustilaginomycotina</taxon>
        <taxon>Exobasidiomycetes</taxon>
        <taxon>Microstromatales</taxon>
        <taxon>Microstromatales incertae sedis</taxon>
        <taxon>Pseudomicrostroma</taxon>
    </lineage>
</organism>
<dbReference type="EMBL" id="KZ819333">
    <property type="protein sequence ID" value="PWN18963.1"/>
    <property type="molecule type" value="Genomic_DNA"/>
</dbReference>
<gene>
    <name evidence="2" type="ORF">BCV69DRAFT_54192</name>
</gene>
<accession>A0A316U3M4</accession>
<feature type="region of interest" description="Disordered" evidence="1">
    <location>
        <begin position="133"/>
        <end position="192"/>
    </location>
</feature>
<sequence>MKQVLVLEFCCYNVHTTRAEKRALCRREFYSKQRRATLGLSPEWSAPRRLTSWTESDAANNGFQGDRSRQRAGAGALGITQTITGLPVSMPGVRLGQTVGSVMVVRSVKLDMLIYWHFSALSEVKVQFTKRGNGTKVARGGGQQAESDRRTSTAGIIPETFALPRTASGSRTPAHHWQQQQQQQQGRAIPSR</sequence>
<evidence type="ECO:0000313" key="2">
    <source>
        <dbReference type="EMBL" id="PWN18963.1"/>
    </source>
</evidence>
<dbReference type="AlphaFoldDB" id="A0A316U3M4"/>